<evidence type="ECO:0000313" key="2">
    <source>
        <dbReference type="Proteomes" id="UP001460270"/>
    </source>
</evidence>
<dbReference type="AlphaFoldDB" id="A0AAW0PZ41"/>
<keyword evidence="2" id="KW-1185">Reference proteome</keyword>
<dbReference type="Proteomes" id="UP001460270">
    <property type="component" value="Unassembled WGS sequence"/>
</dbReference>
<evidence type="ECO:0000313" key="1">
    <source>
        <dbReference type="EMBL" id="KAK7944288.1"/>
    </source>
</evidence>
<gene>
    <name evidence="1" type="ORF">WMY93_000016</name>
</gene>
<protein>
    <recommendedName>
        <fullName evidence="3">Helicase ATP-binding domain-containing protein</fullName>
    </recommendedName>
</protein>
<sequence length="85" mass="9735">MARLLSNLQNLIGIVVDEVHLTYKWGMAEKGQKSAFRECFARLGELRSIVKPVIVTQYASVIQKVARRQLQCMNWPKEVFLLSGQ</sequence>
<accession>A0AAW0PZ41</accession>
<evidence type="ECO:0008006" key="3">
    <source>
        <dbReference type="Google" id="ProtNLM"/>
    </source>
</evidence>
<comment type="caution">
    <text evidence="1">The sequence shown here is derived from an EMBL/GenBank/DDBJ whole genome shotgun (WGS) entry which is preliminary data.</text>
</comment>
<name>A0AAW0PZ41_9GOBI</name>
<reference evidence="2" key="1">
    <citation type="submission" date="2024-04" db="EMBL/GenBank/DDBJ databases">
        <title>Salinicola lusitanus LLJ914,a marine bacterium isolated from the Okinawa Trough.</title>
        <authorList>
            <person name="Li J."/>
        </authorList>
    </citation>
    <scope>NUCLEOTIDE SEQUENCE [LARGE SCALE GENOMIC DNA]</scope>
</reference>
<dbReference type="InterPro" id="IPR027417">
    <property type="entry name" value="P-loop_NTPase"/>
</dbReference>
<dbReference type="Gene3D" id="3.40.50.300">
    <property type="entry name" value="P-loop containing nucleotide triphosphate hydrolases"/>
    <property type="match status" value="1"/>
</dbReference>
<organism evidence="1 2">
    <name type="scientific">Mugilogobius chulae</name>
    <name type="common">yellowstripe goby</name>
    <dbReference type="NCBI Taxonomy" id="88201"/>
    <lineage>
        <taxon>Eukaryota</taxon>
        <taxon>Metazoa</taxon>
        <taxon>Chordata</taxon>
        <taxon>Craniata</taxon>
        <taxon>Vertebrata</taxon>
        <taxon>Euteleostomi</taxon>
        <taxon>Actinopterygii</taxon>
        <taxon>Neopterygii</taxon>
        <taxon>Teleostei</taxon>
        <taxon>Neoteleostei</taxon>
        <taxon>Acanthomorphata</taxon>
        <taxon>Gobiaria</taxon>
        <taxon>Gobiiformes</taxon>
        <taxon>Gobioidei</taxon>
        <taxon>Gobiidae</taxon>
        <taxon>Gobionellinae</taxon>
        <taxon>Mugilogobius</taxon>
    </lineage>
</organism>
<proteinExistence type="predicted"/>
<dbReference type="EMBL" id="JBBPFD010000001">
    <property type="protein sequence ID" value="KAK7944288.1"/>
    <property type="molecule type" value="Genomic_DNA"/>
</dbReference>